<dbReference type="PROSITE" id="PS51808">
    <property type="entry name" value="CHCH"/>
    <property type="match status" value="1"/>
</dbReference>
<organism evidence="13 14">
    <name type="scientific">Atta colombica</name>
    <dbReference type="NCBI Taxonomy" id="520822"/>
    <lineage>
        <taxon>Eukaryota</taxon>
        <taxon>Metazoa</taxon>
        <taxon>Ecdysozoa</taxon>
        <taxon>Arthropoda</taxon>
        <taxon>Hexapoda</taxon>
        <taxon>Insecta</taxon>
        <taxon>Pterygota</taxon>
        <taxon>Neoptera</taxon>
        <taxon>Endopterygota</taxon>
        <taxon>Hymenoptera</taxon>
        <taxon>Apocrita</taxon>
        <taxon>Aculeata</taxon>
        <taxon>Formicoidea</taxon>
        <taxon>Formicidae</taxon>
        <taxon>Myrmicinae</taxon>
        <taxon>Atta</taxon>
    </lineage>
</organism>
<dbReference type="InterPro" id="IPR010625">
    <property type="entry name" value="CHCH"/>
</dbReference>
<evidence type="ECO:0000256" key="8">
    <source>
        <dbReference type="ARBA" id="ARBA00023128"/>
    </source>
</evidence>
<dbReference type="InterPro" id="IPR039289">
    <property type="entry name" value="CHCHD4"/>
</dbReference>
<evidence type="ECO:0000256" key="6">
    <source>
        <dbReference type="ARBA" id="ARBA00023002"/>
    </source>
</evidence>
<evidence type="ECO:0000256" key="4">
    <source>
        <dbReference type="ARBA" id="ARBA00022694"/>
    </source>
</evidence>
<dbReference type="Gene3D" id="1.10.287.2900">
    <property type="match status" value="1"/>
</dbReference>
<sequence>MGFHSWENAFGSTAPALLSVLSTTTRVRQSARACEVKAPLRRHANWCKSVHHVEIPSDPDLIVSPVYLKKNILEAVRSLFGEEGAKSSVDILKLSPEKRRFVLRCSRNSYVRLRASLTLSTKYEGKTCVYTVHRASPNLLSFTADSRTFQHGEEDHAVPSKISLPEPEPSPGLLLANGEINWNCPCLGGMATGPCGLEFREAFSCFHYSTADPKGSDCRVAFETMQSCMSQYPALYESKGMSADDLEDDEIGKEVEQKKQPQESSEDKRKMMVASQGAAD</sequence>
<evidence type="ECO:0000256" key="10">
    <source>
        <dbReference type="ARBA" id="ARBA00023284"/>
    </source>
</evidence>
<feature type="compositionally biased region" description="Basic and acidic residues" evidence="11">
    <location>
        <begin position="252"/>
        <end position="270"/>
    </location>
</feature>
<feature type="region of interest" description="Disordered" evidence="11">
    <location>
        <begin position="239"/>
        <end position="280"/>
    </location>
</feature>
<keyword evidence="10" id="KW-0676">Redox-active center</keyword>
<dbReference type="Proteomes" id="UP000078540">
    <property type="component" value="Unassembled WGS sequence"/>
</dbReference>
<dbReference type="SUPFAM" id="SSF160350">
    <property type="entry name" value="Rnp2-like"/>
    <property type="match status" value="1"/>
</dbReference>
<keyword evidence="8" id="KW-0496">Mitochondrion</keyword>
<dbReference type="GO" id="GO:0001682">
    <property type="term" value="P:tRNA 5'-leader removal"/>
    <property type="evidence" value="ECO:0007669"/>
    <property type="project" value="InterPro"/>
</dbReference>
<feature type="domain" description="CHCH" evidence="12">
    <location>
        <begin position="195"/>
        <end position="231"/>
    </location>
</feature>
<keyword evidence="3" id="KW-0813">Transport</keyword>
<evidence type="ECO:0000313" key="13">
    <source>
        <dbReference type="EMBL" id="KYM76546.1"/>
    </source>
</evidence>
<dbReference type="GO" id="GO:0030677">
    <property type="term" value="C:ribonuclease P complex"/>
    <property type="evidence" value="ECO:0007669"/>
    <property type="project" value="InterPro"/>
</dbReference>
<dbReference type="GO" id="GO:0015035">
    <property type="term" value="F:protein-disulfide reductase activity"/>
    <property type="evidence" value="ECO:0007669"/>
    <property type="project" value="InterPro"/>
</dbReference>
<dbReference type="STRING" id="520822.A0A195AWJ5"/>
<evidence type="ECO:0000259" key="12">
    <source>
        <dbReference type="Pfam" id="PF06747"/>
    </source>
</evidence>
<keyword evidence="5" id="KW-0653">Protein transport</keyword>
<keyword evidence="4" id="KW-0819">tRNA processing</keyword>
<dbReference type="PANTHER" id="PTHR21622">
    <property type="entry name" value="COILED-COIL-HELIX-COILED-COIL-HELIX DOMAIN CONTAINING 4"/>
    <property type="match status" value="1"/>
</dbReference>
<dbReference type="Pfam" id="PF06747">
    <property type="entry name" value="CHCH"/>
    <property type="match status" value="1"/>
</dbReference>
<dbReference type="GO" id="GO:0045041">
    <property type="term" value="P:protein import into mitochondrial intermembrane space"/>
    <property type="evidence" value="ECO:0007669"/>
    <property type="project" value="InterPro"/>
</dbReference>
<comment type="similarity">
    <text evidence="2">Belongs to the eukaryotic/archaeal RNase P protein component 2 family.</text>
</comment>
<gene>
    <name evidence="13" type="ORF">ALC53_12989</name>
</gene>
<evidence type="ECO:0000256" key="3">
    <source>
        <dbReference type="ARBA" id="ARBA00022448"/>
    </source>
</evidence>
<name>A0A195AWJ5_9HYME</name>
<dbReference type="GO" id="GO:0005758">
    <property type="term" value="C:mitochondrial intermembrane space"/>
    <property type="evidence" value="ECO:0007669"/>
    <property type="project" value="TreeGrafter"/>
</dbReference>
<evidence type="ECO:0000256" key="1">
    <source>
        <dbReference type="ARBA" id="ARBA00004173"/>
    </source>
</evidence>
<protein>
    <submittedName>
        <fullName evidence="13">Mitochondrial intermembrane space import and assembly protein 40</fullName>
    </submittedName>
</protein>
<keyword evidence="7" id="KW-0811">Translocation</keyword>
<dbReference type="AlphaFoldDB" id="A0A195AWJ5"/>
<evidence type="ECO:0000256" key="7">
    <source>
        <dbReference type="ARBA" id="ARBA00023010"/>
    </source>
</evidence>
<evidence type="ECO:0000256" key="2">
    <source>
        <dbReference type="ARBA" id="ARBA00010800"/>
    </source>
</evidence>
<dbReference type="EMBL" id="KQ976725">
    <property type="protein sequence ID" value="KYM76546.1"/>
    <property type="molecule type" value="Genomic_DNA"/>
</dbReference>
<dbReference type="PANTHER" id="PTHR21622:SF0">
    <property type="entry name" value="COILED-COIL-HELIX-COILED-COIL-HELIX DOMAIN CONTAINING 4"/>
    <property type="match status" value="1"/>
</dbReference>
<proteinExistence type="inferred from homology"/>
<accession>A0A195AWJ5</accession>
<dbReference type="Pfam" id="PF01900">
    <property type="entry name" value="RNase_P_Rpp14"/>
    <property type="match status" value="1"/>
</dbReference>
<evidence type="ECO:0000256" key="11">
    <source>
        <dbReference type="SAM" id="MobiDB-lite"/>
    </source>
</evidence>
<dbReference type="InterPro" id="IPR002759">
    <property type="entry name" value="Pop5/Rpp14/Rnp2-like"/>
</dbReference>
<comment type="subcellular location">
    <subcellularLocation>
        <location evidence="1">Mitochondrion</location>
    </subcellularLocation>
</comment>
<reference evidence="13 14" key="1">
    <citation type="submission" date="2015-09" db="EMBL/GenBank/DDBJ databases">
        <title>Atta colombica WGS genome.</title>
        <authorList>
            <person name="Nygaard S."/>
            <person name="Hu H."/>
            <person name="Boomsma J."/>
            <person name="Zhang G."/>
        </authorList>
    </citation>
    <scope>NUCLEOTIDE SEQUENCE [LARGE SCALE GENOMIC DNA]</scope>
    <source>
        <strain evidence="13">Treedump-2</strain>
        <tissue evidence="13">Whole body</tissue>
    </source>
</reference>
<keyword evidence="6" id="KW-0560">Oxidoreductase</keyword>
<evidence type="ECO:0000256" key="9">
    <source>
        <dbReference type="ARBA" id="ARBA00023157"/>
    </source>
</evidence>
<dbReference type="InterPro" id="IPR038085">
    <property type="entry name" value="Rnp2-like_sf"/>
</dbReference>
<keyword evidence="9" id="KW-1015">Disulfide bond</keyword>
<keyword evidence="14" id="KW-1185">Reference proteome</keyword>
<dbReference type="Gene3D" id="3.30.70.3250">
    <property type="entry name" value="Ribonuclease P, Pop5 subunit"/>
    <property type="match status" value="1"/>
</dbReference>
<evidence type="ECO:0000256" key="5">
    <source>
        <dbReference type="ARBA" id="ARBA00022927"/>
    </source>
</evidence>
<evidence type="ECO:0000313" key="14">
    <source>
        <dbReference type="Proteomes" id="UP000078540"/>
    </source>
</evidence>